<name>A0A4S8KSP8_DENBC</name>
<dbReference type="AlphaFoldDB" id="A0A4S8KSP8"/>
<evidence type="ECO:0000256" key="1">
    <source>
        <dbReference type="SAM" id="MobiDB-lite"/>
    </source>
</evidence>
<reference evidence="3 4" key="1">
    <citation type="journal article" date="2019" name="Nat. Ecol. Evol.">
        <title>Megaphylogeny resolves global patterns of mushroom evolution.</title>
        <authorList>
            <person name="Varga T."/>
            <person name="Krizsan K."/>
            <person name="Foldi C."/>
            <person name="Dima B."/>
            <person name="Sanchez-Garcia M."/>
            <person name="Sanchez-Ramirez S."/>
            <person name="Szollosi G.J."/>
            <person name="Szarkandi J.G."/>
            <person name="Papp V."/>
            <person name="Albert L."/>
            <person name="Andreopoulos W."/>
            <person name="Angelini C."/>
            <person name="Antonin V."/>
            <person name="Barry K.W."/>
            <person name="Bougher N.L."/>
            <person name="Buchanan P."/>
            <person name="Buyck B."/>
            <person name="Bense V."/>
            <person name="Catcheside P."/>
            <person name="Chovatia M."/>
            <person name="Cooper J."/>
            <person name="Damon W."/>
            <person name="Desjardin D."/>
            <person name="Finy P."/>
            <person name="Geml J."/>
            <person name="Haridas S."/>
            <person name="Hughes K."/>
            <person name="Justo A."/>
            <person name="Karasinski D."/>
            <person name="Kautmanova I."/>
            <person name="Kiss B."/>
            <person name="Kocsube S."/>
            <person name="Kotiranta H."/>
            <person name="LaButti K.M."/>
            <person name="Lechner B.E."/>
            <person name="Liimatainen K."/>
            <person name="Lipzen A."/>
            <person name="Lukacs Z."/>
            <person name="Mihaltcheva S."/>
            <person name="Morgado L.N."/>
            <person name="Niskanen T."/>
            <person name="Noordeloos M.E."/>
            <person name="Ohm R.A."/>
            <person name="Ortiz-Santana B."/>
            <person name="Ovrebo C."/>
            <person name="Racz N."/>
            <person name="Riley R."/>
            <person name="Savchenko A."/>
            <person name="Shiryaev A."/>
            <person name="Soop K."/>
            <person name="Spirin V."/>
            <person name="Szebenyi C."/>
            <person name="Tomsovsky M."/>
            <person name="Tulloss R.E."/>
            <person name="Uehling J."/>
            <person name="Grigoriev I.V."/>
            <person name="Vagvolgyi C."/>
            <person name="Papp T."/>
            <person name="Martin F.M."/>
            <person name="Miettinen O."/>
            <person name="Hibbett D.S."/>
            <person name="Nagy L.G."/>
        </authorList>
    </citation>
    <scope>NUCLEOTIDE SEQUENCE [LARGE SCALE GENOMIC DNA]</scope>
    <source>
        <strain evidence="3 4">CBS 962.96</strain>
    </source>
</reference>
<sequence length="53" mass="5727">MSKKPLSSFRTTTPLPSAAKNTPTPADEIDWDAHQWMAPGADDFRSPCPGLNA</sequence>
<dbReference type="SUPFAM" id="SSF47571">
    <property type="entry name" value="Cloroperoxidase"/>
    <property type="match status" value="1"/>
</dbReference>
<dbReference type="InterPro" id="IPR000028">
    <property type="entry name" value="Chloroperoxidase"/>
</dbReference>
<evidence type="ECO:0000313" key="4">
    <source>
        <dbReference type="Proteomes" id="UP000297245"/>
    </source>
</evidence>
<organism evidence="3 4">
    <name type="scientific">Dendrothele bispora (strain CBS 962.96)</name>
    <dbReference type="NCBI Taxonomy" id="1314807"/>
    <lineage>
        <taxon>Eukaryota</taxon>
        <taxon>Fungi</taxon>
        <taxon>Dikarya</taxon>
        <taxon>Basidiomycota</taxon>
        <taxon>Agaricomycotina</taxon>
        <taxon>Agaricomycetes</taxon>
        <taxon>Agaricomycetidae</taxon>
        <taxon>Agaricales</taxon>
        <taxon>Agaricales incertae sedis</taxon>
        <taxon>Dendrothele</taxon>
    </lineage>
</organism>
<dbReference type="GO" id="GO:0004601">
    <property type="term" value="F:peroxidase activity"/>
    <property type="evidence" value="ECO:0007669"/>
    <property type="project" value="InterPro"/>
</dbReference>
<proteinExistence type="predicted"/>
<feature type="compositionally biased region" description="Polar residues" evidence="1">
    <location>
        <begin position="8"/>
        <end position="24"/>
    </location>
</feature>
<dbReference type="Proteomes" id="UP000297245">
    <property type="component" value="Unassembled WGS sequence"/>
</dbReference>
<gene>
    <name evidence="3" type="ORF">K435DRAFT_699560</name>
</gene>
<dbReference type="OrthoDB" id="407298at2759"/>
<dbReference type="Pfam" id="PF01328">
    <property type="entry name" value="Peroxidase_2"/>
    <property type="match status" value="1"/>
</dbReference>
<feature type="region of interest" description="Disordered" evidence="1">
    <location>
        <begin position="1"/>
        <end position="27"/>
    </location>
</feature>
<keyword evidence="4" id="KW-1185">Reference proteome</keyword>
<dbReference type="InterPro" id="IPR036851">
    <property type="entry name" value="Chloroperoxidase-like_sf"/>
</dbReference>
<dbReference type="EMBL" id="ML180144">
    <property type="protein sequence ID" value="THU78723.1"/>
    <property type="molecule type" value="Genomic_DNA"/>
</dbReference>
<evidence type="ECO:0000259" key="2">
    <source>
        <dbReference type="Pfam" id="PF01328"/>
    </source>
</evidence>
<feature type="domain" description="Heme haloperoxidase family profile" evidence="2">
    <location>
        <begin position="34"/>
        <end position="53"/>
    </location>
</feature>
<protein>
    <recommendedName>
        <fullName evidence="2">Heme haloperoxidase family profile domain-containing protein</fullName>
    </recommendedName>
</protein>
<accession>A0A4S8KSP8</accession>
<evidence type="ECO:0000313" key="3">
    <source>
        <dbReference type="EMBL" id="THU78723.1"/>
    </source>
</evidence>
<dbReference type="Gene3D" id="1.10.489.10">
    <property type="entry name" value="Chloroperoxidase-like"/>
    <property type="match status" value="1"/>
</dbReference>